<accession>A0A937FWC3</accession>
<name>A0A937FWC3_9BACT</name>
<comment type="caution">
    <text evidence="1">The sequence shown here is derived from an EMBL/GenBank/DDBJ whole genome shotgun (WGS) entry which is preliminary data.</text>
</comment>
<dbReference type="RefSeq" id="WP_202856867.1">
    <property type="nucleotide sequence ID" value="NZ_JAEUGD010000042.1"/>
</dbReference>
<keyword evidence="2" id="KW-1185">Reference proteome</keyword>
<evidence type="ECO:0000313" key="1">
    <source>
        <dbReference type="EMBL" id="MBL6447355.1"/>
    </source>
</evidence>
<dbReference type="EMBL" id="JAEUGD010000042">
    <property type="protein sequence ID" value="MBL6447355.1"/>
    <property type="molecule type" value="Genomic_DNA"/>
</dbReference>
<dbReference type="Proteomes" id="UP000614216">
    <property type="component" value="Unassembled WGS sequence"/>
</dbReference>
<dbReference type="PROSITE" id="PS51257">
    <property type="entry name" value="PROKAR_LIPOPROTEIN"/>
    <property type="match status" value="1"/>
</dbReference>
<organism evidence="1 2">
    <name type="scientific">Fulvivirga marina</name>
    <dbReference type="NCBI Taxonomy" id="2494733"/>
    <lineage>
        <taxon>Bacteria</taxon>
        <taxon>Pseudomonadati</taxon>
        <taxon>Bacteroidota</taxon>
        <taxon>Cytophagia</taxon>
        <taxon>Cytophagales</taxon>
        <taxon>Fulvivirgaceae</taxon>
        <taxon>Fulvivirga</taxon>
    </lineage>
</organism>
<proteinExistence type="predicted"/>
<sequence length="385" mass="41014">MKKIFLNALILSGIILMVSCSDDDEKVTPGDKPFINPDVAEVYVGTQSPGDVWTWNLDKEQGHMTASWDYGTFDDTSDDISIEGTFEALPSGFLKVTITNVEPGNEEIPTDGTAWFYALEIPDMAMIIKPEGSIKGDIIAMVPEGDCANIPGAYNYILTAPGGQSDFDPITDEAFGYVEFAASGNGYDISGYKFSLDCINGGACTDTGSIEGLPIASCVNNGFVEIVDGGKTVAQGQFTNAGAMMMDFGYGNGGVFALKADNSATKDALLNNTYNGIAYLPKNNDDQTLPVKLSFSKNDQDNIIGTGYPFTNIETGTVDSQEGAVILVENVVNGRVLGSMNFDDDNDVSEMAAALLVNGNDQILIVSSYDEESLDPIILILAKQG</sequence>
<gene>
    <name evidence="1" type="ORF">JMN32_13635</name>
</gene>
<evidence type="ECO:0000313" key="2">
    <source>
        <dbReference type="Proteomes" id="UP000614216"/>
    </source>
</evidence>
<protein>
    <submittedName>
        <fullName evidence="1">Uncharacterized protein</fullName>
    </submittedName>
</protein>
<dbReference type="AlphaFoldDB" id="A0A937FWC3"/>
<reference evidence="1" key="1">
    <citation type="submission" date="2021-01" db="EMBL/GenBank/DDBJ databases">
        <title>Fulvivirga kasyanovii gen. nov., sp nov., a novel member of the phylum Bacteroidetes isolated from seawater in a mussel farm.</title>
        <authorList>
            <person name="Zhao L.-H."/>
            <person name="Wang Z.-J."/>
        </authorList>
    </citation>
    <scope>NUCLEOTIDE SEQUENCE</scope>
    <source>
        <strain evidence="1">29W222</strain>
    </source>
</reference>